<feature type="transmembrane region" description="Helical" evidence="1">
    <location>
        <begin position="330"/>
        <end position="347"/>
    </location>
</feature>
<dbReference type="Pfam" id="PF13231">
    <property type="entry name" value="PMT_2"/>
    <property type="match status" value="1"/>
</dbReference>
<feature type="transmembrane region" description="Helical" evidence="1">
    <location>
        <begin position="305"/>
        <end position="324"/>
    </location>
</feature>
<organism evidence="3 4">
    <name type="scientific">Phyllobacterium ifriqiyense</name>
    <dbReference type="NCBI Taxonomy" id="314238"/>
    <lineage>
        <taxon>Bacteria</taxon>
        <taxon>Pseudomonadati</taxon>
        <taxon>Pseudomonadota</taxon>
        <taxon>Alphaproteobacteria</taxon>
        <taxon>Hyphomicrobiales</taxon>
        <taxon>Phyllobacteriaceae</taxon>
        <taxon>Phyllobacterium</taxon>
    </lineage>
</organism>
<evidence type="ECO:0000313" key="4">
    <source>
        <dbReference type="Proteomes" id="UP001237780"/>
    </source>
</evidence>
<feature type="transmembrane region" description="Helical" evidence="1">
    <location>
        <begin position="25"/>
        <end position="43"/>
    </location>
</feature>
<keyword evidence="4" id="KW-1185">Reference proteome</keyword>
<protein>
    <submittedName>
        <fullName evidence="3">4-amino-4-deoxy-L-arabinose transferase-like glycosyltransferase</fullName>
    </submittedName>
</protein>
<sequence length="495" mass="54215">MTWRKFNLASLDGPEINWAWFARRAPRTIAVYIILLLAVRLLLSRFMEIDEAQFVGAVDFSWIYGNSHPPLYNWLVRLALELTGWNWVLSLALVRLSLLGLYHWLVFDSARRLAGDRAGVLALIASAFLPQIVWMSIQTTAHTVLVLVAAIGIIHSLALLRSGAGNVAYAWFGLWAAIGALAKYNFFIFLISFLVAAVLTSSIRRQLFNRRIWISILIFMAAFAPVAIASLYAPLTATAGRMVKLNQPVDYLNVIDLPHIGLDGFLSLIVSAALWSGWAFAVYVIGRTRDHPRPAADGDEDVRKLLLRTILIGLGAFALLVLLADYHSVAQRYMAPILAPTAILLALRFPQVLGARNLLILAACMFVLAPLGFAGVALFGTPRFTFPFDAISSAIRGQNPAPATVISNRQDDAANISVLLHWPPERGTASDVVLVWQGNDAPAENLLAQLPANVLPASPVTRVTAPVRNFSGELRTFSFQRFSSPSPVSDQNNGG</sequence>
<feature type="transmembrane region" description="Helical" evidence="1">
    <location>
        <begin position="359"/>
        <end position="379"/>
    </location>
</feature>
<evidence type="ECO:0000313" key="3">
    <source>
        <dbReference type="EMBL" id="MDQ0997283.1"/>
    </source>
</evidence>
<proteinExistence type="predicted"/>
<name>A0ABU0SC09_9HYPH</name>
<feature type="domain" description="Glycosyltransferase RgtA/B/C/D-like" evidence="2">
    <location>
        <begin position="67"/>
        <end position="228"/>
    </location>
</feature>
<feature type="transmembrane region" description="Helical" evidence="1">
    <location>
        <begin position="170"/>
        <end position="200"/>
    </location>
</feature>
<feature type="transmembrane region" description="Helical" evidence="1">
    <location>
        <begin position="87"/>
        <end position="106"/>
    </location>
</feature>
<evidence type="ECO:0000259" key="2">
    <source>
        <dbReference type="Pfam" id="PF13231"/>
    </source>
</evidence>
<dbReference type="Proteomes" id="UP001237780">
    <property type="component" value="Unassembled WGS sequence"/>
</dbReference>
<dbReference type="InterPro" id="IPR038731">
    <property type="entry name" value="RgtA/B/C-like"/>
</dbReference>
<gene>
    <name evidence="3" type="ORF">QFZ34_002465</name>
</gene>
<evidence type="ECO:0000256" key="1">
    <source>
        <dbReference type="SAM" id="Phobius"/>
    </source>
</evidence>
<keyword evidence="1" id="KW-1133">Transmembrane helix</keyword>
<feature type="transmembrane region" description="Helical" evidence="1">
    <location>
        <begin position="265"/>
        <end position="285"/>
    </location>
</feature>
<keyword evidence="1" id="KW-0812">Transmembrane</keyword>
<feature type="transmembrane region" description="Helical" evidence="1">
    <location>
        <begin position="212"/>
        <end position="233"/>
    </location>
</feature>
<feature type="transmembrane region" description="Helical" evidence="1">
    <location>
        <begin position="144"/>
        <end position="164"/>
    </location>
</feature>
<reference evidence="3 4" key="1">
    <citation type="submission" date="2023-07" db="EMBL/GenBank/DDBJ databases">
        <title>Comparative genomics of wheat-associated soil bacteria to identify genetic determinants of phenazine resistance.</title>
        <authorList>
            <person name="Mouncey N."/>
        </authorList>
    </citation>
    <scope>NUCLEOTIDE SEQUENCE [LARGE SCALE GENOMIC DNA]</scope>
    <source>
        <strain evidence="3 4">W4I11</strain>
    </source>
</reference>
<feature type="transmembrane region" description="Helical" evidence="1">
    <location>
        <begin position="118"/>
        <end position="137"/>
    </location>
</feature>
<comment type="caution">
    <text evidence="3">The sequence shown here is derived from an EMBL/GenBank/DDBJ whole genome shotgun (WGS) entry which is preliminary data.</text>
</comment>
<keyword evidence="1" id="KW-0472">Membrane</keyword>
<accession>A0ABU0SC09</accession>
<dbReference type="EMBL" id="JAUSZT010000003">
    <property type="protein sequence ID" value="MDQ0997283.1"/>
    <property type="molecule type" value="Genomic_DNA"/>
</dbReference>